<dbReference type="RefSeq" id="WP_072863913.1">
    <property type="nucleotide sequence ID" value="NZ_FQUX01000007.1"/>
</dbReference>
<feature type="domain" description="N-acetyltransferase" evidence="1">
    <location>
        <begin position="14"/>
        <end position="153"/>
    </location>
</feature>
<evidence type="ECO:0000259" key="1">
    <source>
        <dbReference type="Pfam" id="PF13302"/>
    </source>
</evidence>
<dbReference type="InterPro" id="IPR016181">
    <property type="entry name" value="Acyl_CoA_acyltransferase"/>
</dbReference>
<name>A0A1M5EE04_9FLAO</name>
<keyword evidence="3" id="KW-1185">Reference proteome</keyword>
<dbReference type="GO" id="GO:0016747">
    <property type="term" value="F:acyltransferase activity, transferring groups other than amino-acyl groups"/>
    <property type="evidence" value="ECO:0007669"/>
    <property type="project" value="InterPro"/>
</dbReference>
<accession>A0A1M5EE04</accession>
<dbReference type="OrthoDB" id="9811523at2"/>
<protein>
    <submittedName>
        <fullName evidence="2">Ribosomal-protein-alanine N-acetyltransferase</fullName>
    </submittedName>
</protein>
<keyword evidence="2" id="KW-0808">Transferase</keyword>
<dbReference type="Pfam" id="PF13302">
    <property type="entry name" value="Acetyltransf_3"/>
    <property type="match status" value="1"/>
</dbReference>
<sequence length="193" mass="22674">MNSNVNFQELETDRLHLRWLVDADWPMILYLRSDKEVNKFVKRKSAETKEKALAFIAKTINDVNKGQLYQWCISTKSSPTMIGNICLWNFSQDYKTAEMGYDLSPEFQGQGIMNEAMKAVLYFGFNTLHLDKIEAFTNYQNESSKRLLLKNRFIWNGQRNDPEDMENMIFEIFKENYRSNTSVPDITLNNNPL</sequence>
<evidence type="ECO:0000313" key="3">
    <source>
        <dbReference type="Proteomes" id="UP000184406"/>
    </source>
</evidence>
<dbReference type="InterPro" id="IPR051531">
    <property type="entry name" value="N-acetyltransferase"/>
</dbReference>
<dbReference type="PANTHER" id="PTHR43792:SF16">
    <property type="entry name" value="N-ACETYLTRANSFERASE DOMAIN-CONTAINING PROTEIN"/>
    <property type="match status" value="1"/>
</dbReference>
<dbReference type="EMBL" id="FQUX01000007">
    <property type="protein sequence ID" value="SHF77445.1"/>
    <property type="molecule type" value="Genomic_DNA"/>
</dbReference>
<reference evidence="3" key="1">
    <citation type="submission" date="2016-11" db="EMBL/GenBank/DDBJ databases">
        <authorList>
            <person name="Varghese N."/>
            <person name="Submissions S."/>
        </authorList>
    </citation>
    <scope>NUCLEOTIDE SEQUENCE [LARGE SCALE GENOMIC DNA]</scope>
    <source>
        <strain evidence="3">DSM 17539</strain>
    </source>
</reference>
<dbReference type="SUPFAM" id="SSF55729">
    <property type="entry name" value="Acyl-CoA N-acyltransferases (Nat)"/>
    <property type="match status" value="1"/>
</dbReference>
<evidence type="ECO:0000313" key="2">
    <source>
        <dbReference type="EMBL" id="SHF77445.1"/>
    </source>
</evidence>
<dbReference type="Proteomes" id="UP000184406">
    <property type="component" value="Unassembled WGS sequence"/>
</dbReference>
<dbReference type="Gene3D" id="3.40.630.30">
    <property type="match status" value="1"/>
</dbReference>
<gene>
    <name evidence="2" type="ORF">SAMN03080594_10796</name>
</gene>
<dbReference type="AlphaFoldDB" id="A0A1M5EE04"/>
<organism evidence="2 3">
    <name type="scientific">Arenibacter palladensis</name>
    <dbReference type="NCBI Taxonomy" id="237373"/>
    <lineage>
        <taxon>Bacteria</taxon>
        <taxon>Pseudomonadati</taxon>
        <taxon>Bacteroidota</taxon>
        <taxon>Flavobacteriia</taxon>
        <taxon>Flavobacteriales</taxon>
        <taxon>Flavobacteriaceae</taxon>
        <taxon>Arenibacter</taxon>
    </lineage>
</organism>
<proteinExistence type="predicted"/>
<dbReference type="PANTHER" id="PTHR43792">
    <property type="entry name" value="GNAT FAMILY, PUTATIVE (AFU_ORTHOLOGUE AFUA_3G00765)-RELATED-RELATED"/>
    <property type="match status" value="1"/>
</dbReference>
<dbReference type="InterPro" id="IPR000182">
    <property type="entry name" value="GNAT_dom"/>
</dbReference>